<proteinExistence type="predicted"/>
<accession>A0A4Z2HXH5</accession>
<comment type="caution">
    <text evidence="1">The sequence shown here is derived from an EMBL/GenBank/DDBJ whole genome shotgun (WGS) entry which is preliminary data.</text>
</comment>
<protein>
    <submittedName>
        <fullName evidence="1">Uncharacterized protein</fullName>
    </submittedName>
</protein>
<keyword evidence="2" id="KW-1185">Reference proteome</keyword>
<sequence length="82" mass="8757">MVQSVRLATVQVRWSMCLRAMPPSEASQPISSNGTSVLQFTVTESPYRTTTLGGLNSMGQACTPAAWSIGLLGTVNTMREGH</sequence>
<dbReference type="AlphaFoldDB" id="A0A4Z2HXH5"/>
<dbReference type="EMBL" id="SRLO01000168">
    <property type="protein sequence ID" value="TNN70035.1"/>
    <property type="molecule type" value="Genomic_DNA"/>
</dbReference>
<reference evidence="1 2" key="1">
    <citation type="submission" date="2019-03" db="EMBL/GenBank/DDBJ databases">
        <title>First draft genome of Liparis tanakae, snailfish: a comprehensive survey of snailfish specific genes.</title>
        <authorList>
            <person name="Kim W."/>
            <person name="Song I."/>
            <person name="Jeong J.-H."/>
            <person name="Kim D."/>
            <person name="Kim S."/>
            <person name="Ryu S."/>
            <person name="Song J.Y."/>
            <person name="Lee S.K."/>
        </authorList>
    </citation>
    <scope>NUCLEOTIDE SEQUENCE [LARGE SCALE GENOMIC DNA]</scope>
    <source>
        <tissue evidence="1">Muscle</tissue>
    </source>
</reference>
<evidence type="ECO:0000313" key="1">
    <source>
        <dbReference type="EMBL" id="TNN70035.1"/>
    </source>
</evidence>
<name>A0A4Z2HXH5_9TELE</name>
<organism evidence="1 2">
    <name type="scientific">Liparis tanakae</name>
    <name type="common">Tanaka's snailfish</name>
    <dbReference type="NCBI Taxonomy" id="230148"/>
    <lineage>
        <taxon>Eukaryota</taxon>
        <taxon>Metazoa</taxon>
        <taxon>Chordata</taxon>
        <taxon>Craniata</taxon>
        <taxon>Vertebrata</taxon>
        <taxon>Euteleostomi</taxon>
        <taxon>Actinopterygii</taxon>
        <taxon>Neopterygii</taxon>
        <taxon>Teleostei</taxon>
        <taxon>Neoteleostei</taxon>
        <taxon>Acanthomorphata</taxon>
        <taxon>Eupercaria</taxon>
        <taxon>Perciformes</taxon>
        <taxon>Cottioidei</taxon>
        <taxon>Cottales</taxon>
        <taxon>Liparidae</taxon>
        <taxon>Liparis</taxon>
    </lineage>
</organism>
<evidence type="ECO:0000313" key="2">
    <source>
        <dbReference type="Proteomes" id="UP000314294"/>
    </source>
</evidence>
<gene>
    <name evidence="1" type="ORF">EYF80_019711</name>
</gene>
<dbReference type="Proteomes" id="UP000314294">
    <property type="component" value="Unassembled WGS sequence"/>
</dbReference>